<dbReference type="InterPro" id="IPR013658">
    <property type="entry name" value="SGL"/>
</dbReference>
<evidence type="ECO:0000259" key="1">
    <source>
        <dbReference type="Pfam" id="PF08450"/>
    </source>
</evidence>
<dbReference type="KEGG" id="dtm:BJL86_1223"/>
<dbReference type="AlphaFoldDB" id="A0A173LKH3"/>
<sequence>MRIDDNDMEKLVTGLAFAEGLRFLDGRLWFSDMYDRKVYTVDASNGKVIRAVETSDRPSGIVLAGGGRAFVTQQETRTIVEITPDGTVLPHADLSAIAEWHVNDMTSAPSGGFYVGNYGDDSVPPDAPHPAKLAHVSADGSVRAVAEDLHFANGMSMTDDERTLLVAETRSTPPRISAFDIGPAGDLGNRRIFAEFEGARMPDGIALLPGGGLLVAMPFASEIVRVSPQGEVTKTWTTSDFGMPFAVACDPATPCVFAACSSSWEEDACLAARDSTIVKFPLR</sequence>
<dbReference type="Pfam" id="PF08450">
    <property type="entry name" value="SGL"/>
    <property type="match status" value="1"/>
</dbReference>
<dbReference type="Proteomes" id="UP000186104">
    <property type="component" value="Chromosome"/>
</dbReference>
<dbReference type="RefSeq" id="WP_067471838.1">
    <property type="nucleotide sequence ID" value="NZ_CP015961.1"/>
</dbReference>
<gene>
    <name evidence="2" type="ORF">BJL86_1223</name>
</gene>
<protein>
    <submittedName>
        <fullName evidence="2">Lactonase drp35</fullName>
    </submittedName>
</protein>
<dbReference type="OrthoDB" id="2633250at2"/>
<proteinExistence type="predicted"/>
<evidence type="ECO:0000313" key="2">
    <source>
        <dbReference type="EMBL" id="ANI92008.1"/>
    </source>
</evidence>
<keyword evidence="3" id="KW-1185">Reference proteome</keyword>
<dbReference type="SUPFAM" id="SSF63829">
    <property type="entry name" value="Calcium-dependent phosphotriesterase"/>
    <property type="match status" value="1"/>
</dbReference>
<name>A0A173LKH3_9ACTN</name>
<dbReference type="STRING" id="499555.BJL86_1223"/>
<accession>A0A173LKH3</accession>
<dbReference type="EMBL" id="CP015961">
    <property type="protein sequence ID" value="ANI92008.1"/>
    <property type="molecule type" value="Genomic_DNA"/>
</dbReference>
<dbReference type="InterPro" id="IPR051262">
    <property type="entry name" value="SMP-30/CGR1_Lactonase"/>
</dbReference>
<dbReference type="Gene3D" id="2.120.10.30">
    <property type="entry name" value="TolB, C-terminal domain"/>
    <property type="match status" value="1"/>
</dbReference>
<dbReference type="PANTHER" id="PTHR47572">
    <property type="entry name" value="LIPOPROTEIN-RELATED"/>
    <property type="match status" value="1"/>
</dbReference>
<reference evidence="2 3" key="1">
    <citation type="submission" date="2016-06" db="EMBL/GenBank/DDBJ databases">
        <title>Complete genome sequence of a saline-alkali tolerant type strain Dietzia timorensis ID05-A0528T.</title>
        <authorList>
            <person name="Wu X."/>
        </authorList>
    </citation>
    <scope>NUCLEOTIDE SEQUENCE [LARGE SCALE GENOMIC DNA]</scope>
    <source>
        <strain evidence="2 3">ID05-A0528</strain>
    </source>
</reference>
<feature type="domain" description="SMP-30/Gluconolactonase/LRE-like region" evidence="1">
    <location>
        <begin position="18"/>
        <end position="238"/>
    </location>
</feature>
<organism evidence="2 3">
    <name type="scientific">Dietzia timorensis</name>
    <dbReference type="NCBI Taxonomy" id="499555"/>
    <lineage>
        <taxon>Bacteria</taxon>
        <taxon>Bacillati</taxon>
        <taxon>Actinomycetota</taxon>
        <taxon>Actinomycetes</taxon>
        <taxon>Mycobacteriales</taxon>
        <taxon>Dietziaceae</taxon>
        <taxon>Dietzia</taxon>
    </lineage>
</organism>
<dbReference type="InterPro" id="IPR011042">
    <property type="entry name" value="6-blade_b-propeller_TolB-like"/>
</dbReference>
<evidence type="ECO:0000313" key="3">
    <source>
        <dbReference type="Proteomes" id="UP000186104"/>
    </source>
</evidence>
<dbReference type="PANTHER" id="PTHR47572:SF5">
    <property type="entry name" value="BLR2277 PROTEIN"/>
    <property type="match status" value="1"/>
</dbReference>